<dbReference type="KEGG" id="vai:BU251_08765"/>
<reference evidence="1 2" key="1">
    <citation type="submission" date="2017-01" db="EMBL/GenBank/DDBJ databases">
        <title>First insights into the biology of 'candidatus Vampirococcus archaeovorus'.</title>
        <authorList>
            <person name="Kizina J."/>
            <person name="Jordan S."/>
            <person name="Stueber K."/>
            <person name="Reinhardt R."/>
            <person name="Harder J."/>
        </authorList>
    </citation>
    <scope>NUCLEOTIDE SEQUENCE [LARGE SCALE GENOMIC DNA]</scope>
    <source>
        <strain evidence="1 2">LiM</strain>
    </source>
</reference>
<protein>
    <submittedName>
        <fullName evidence="1">Uncharacterized protein</fullName>
    </submittedName>
</protein>
<dbReference type="Proteomes" id="UP000287243">
    <property type="component" value="Chromosome"/>
</dbReference>
<gene>
    <name evidence="1" type="ORF">BU251_08765</name>
</gene>
<sequence length="60" mass="7255">MNRQIGKTNMKKTTIEISEEQYFFLKEKALELQKQNKSASIISIIRDLIEKDRKQWRNKN</sequence>
<proteinExistence type="predicted"/>
<dbReference type="AlphaFoldDB" id="A0A410P6J7"/>
<evidence type="ECO:0000313" key="2">
    <source>
        <dbReference type="Proteomes" id="UP000287243"/>
    </source>
</evidence>
<accession>A0A410P6J7</accession>
<dbReference type="EMBL" id="CP019384">
    <property type="protein sequence ID" value="QAT17805.1"/>
    <property type="molecule type" value="Genomic_DNA"/>
</dbReference>
<organism evidence="1 2">
    <name type="scientific">Velamenicoccus archaeovorus</name>
    <dbReference type="NCBI Taxonomy" id="1930593"/>
    <lineage>
        <taxon>Bacteria</taxon>
        <taxon>Pseudomonadati</taxon>
        <taxon>Candidatus Omnitrophota</taxon>
        <taxon>Candidatus Velamenicoccus</taxon>
    </lineage>
</organism>
<evidence type="ECO:0000313" key="1">
    <source>
        <dbReference type="EMBL" id="QAT17805.1"/>
    </source>
</evidence>
<name>A0A410P6J7_VELA1</name>
<keyword evidence="2" id="KW-1185">Reference proteome</keyword>